<comment type="caution">
    <text evidence="3">The sequence shown here is derived from an EMBL/GenBank/DDBJ whole genome shotgun (WGS) entry which is preliminary data.</text>
</comment>
<feature type="compositionally biased region" description="Basic and acidic residues" evidence="1">
    <location>
        <begin position="36"/>
        <end position="48"/>
    </location>
</feature>
<accession>A0AAD9HIB5</accession>
<organism evidence="3 4">
    <name type="scientific">Colletotrichum zoysiae</name>
    <dbReference type="NCBI Taxonomy" id="1216348"/>
    <lineage>
        <taxon>Eukaryota</taxon>
        <taxon>Fungi</taxon>
        <taxon>Dikarya</taxon>
        <taxon>Ascomycota</taxon>
        <taxon>Pezizomycotina</taxon>
        <taxon>Sordariomycetes</taxon>
        <taxon>Hypocreomycetidae</taxon>
        <taxon>Glomerellales</taxon>
        <taxon>Glomerellaceae</taxon>
        <taxon>Colletotrichum</taxon>
        <taxon>Colletotrichum graminicola species complex</taxon>
    </lineage>
</organism>
<feature type="region of interest" description="Disordered" evidence="1">
    <location>
        <begin position="1"/>
        <end position="20"/>
    </location>
</feature>
<evidence type="ECO:0000256" key="2">
    <source>
        <dbReference type="SAM" id="Phobius"/>
    </source>
</evidence>
<keyword evidence="2" id="KW-1133">Transmembrane helix</keyword>
<dbReference type="AlphaFoldDB" id="A0AAD9HIB5"/>
<evidence type="ECO:0000256" key="1">
    <source>
        <dbReference type="SAM" id="MobiDB-lite"/>
    </source>
</evidence>
<evidence type="ECO:0000313" key="3">
    <source>
        <dbReference type="EMBL" id="KAK2029671.1"/>
    </source>
</evidence>
<dbReference type="Proteomes" id="UP001232148">
    <property type="component" value="Unassembled WGS sequence"/>
</dbReference>
<proteinExistence type="predicted"/>
<sequence>MPNYESPAGRHRRAAFSGSYNERTMRASAWNGTSYSEKRPGRKCRPESDSSDAERDEYEVTRVTSLRPCPNHRVVLAFRADCAMCGAKSEQVFELPVASATTRLVGTSKCEAASSPRLTTIRKWLFIAGALPVLVVVVLAMMLAIGMDSSRREWPSLDGGLFLGW</sequence>
<keyword evidence="4" id="KW-1185">Reference proteome</keyword>
<dbReference type="EMBL" id="MU842861">
    <property type="protein sequence ID" value="KAK2029671.1"/>
    <property type="molecule type" value="Genomic_DNA"/>
</dbReference>
<reference evidence="3" key="1">
    <citation type="submission" date="2021-06" db="EMBL/GenBank/DDBJ databases">
        <title>Comparative genomics, transcriptomics and evolutionary studies reveal genomic signatures of adaptation to plant cell wall in hemibiotrophic fungi.</title>
        <authorList>
            <consortium name="DOE Joint Genome Institute"/>
            <person name="Baroncelli R."/>
            <person name="Diaz J.F."/>
            <person name="Benocci T."/>
            <person name="Peng M."/>
            <person name="Battaglia E."/>
            <person name="Haridas S."/>
            <person name="Andreopoulos W."/>
            <person name="Labutti K."/>
            <person name="Pangilinan J."/>
            <person name="Floch G.L."/>
            <person name="Makela M.R."/>
            <person name="Henrissat B."/>
            <person name="Grigoriev I.V."/>
            <person name="Crouch J.A."/>
            <person name="De Vries R.P."/>
            <person name="Sukno S.A."/>
            <person name="Thon M.R."/>
        </authorList>
    </citation>
    <scope>NUCLEOTIDE SEQUENCE</scope>
    <source>
        <strain evidence="3">MAFF235873</strain>
    </source>
</reference>
<feature type="region of interest" description="Disordered" evidence="1">
    <location>
        <begin position="27"/>
        <end position="57"/>
    </location>
</feature>
<keyword evidence="2" id="KW-0472">Membrane</keyword>
<name>A0AAD9HIB5_9PEZI</name>
<keyword evidence="2" id="KW-0812">Transmembrane</keyword>
<evidence type="ECO:0000313" key="4">
    <source>
        <dbReference type="Proteomes" id="UP001232148"/>
    </source>
</evidence>
<gene>
    <name evidence="3" type="ORF">LX32DRAFT_693114</name>
</gene>
<protein>
    <submittedName>
        <fullName evidence="3">Uncharacterized protein</fullName>
    </submittedName>
</protein>
<feature type="transmembrane region" description="Helical" evidence="2">
    <location>
        <begin position="124"/>
        <end position="147"/>
    </location>
</feature>